<accession>A0A4R6RPC0</accession>
<dbReference type="Pfam" id="PF00534">
    <property type="entry name" value="Glycos_transf_1"/>
    <property type="match status" value="1"/>
</dbReference>
<dbReference type="AlphaFoldDB" id="A0A4R6RPC0"/>
<dbReference type="Gene3D" id="3.40.50.2000">
    <property type="entry name" value="Glycogen Phosphorylase B"/>
    <property type="match status" value="2"/>
</dbReference>
<feature type="domain" description="Glycosyltransferase subfamily 4-like N-terminal" evidence="3">
    <location>
        <begin position="21"/>
        <end position="189"/>
    </location>
</feature>
<comment type="caution">
    <text evidence="4">The sequence shown here is derived from an EMBL/GenBank/DDBJ whole genome shotgun (WGS) entry which is preliminary data.</text>
</comment>
<dbReference type="Pfam" id="PF13439">
    <property type="entry name" value="Glyco_transf_4"/>
    <property type="match status" value="1"/>
</dbReference>
<dbReference type="CDD" id="cd03809">
    <property type="entry name" value="GT4_MtfB-like"/>
    <property type="match status" value="1"/>
</dbReference>
<feature type="domain" description="Glycosyl transferase family 1" evidence="2">
    <location>
        <begin position="204"/>
        <end position="349"/>
    </location>
</feature>
<dbReference type="GO" id="GO:0009103">
    <property type="term" value="P:lipopolysaccharide biosynthetic process"/>
    <property type="evidence" value="ECO:0007669"/>
    <property type="project" value="TreeGrafter"/>
</dbReference>
<gene>
    <name evidence="4" type="ORF">EV672_101672</name>
</gene>
<name>A0A4R6RPC0_9BURK</name>
<dbReference type="InterPro" id="IPR001296">
    <property type="entry name" value="Glyco_trans_1"/>
</dbReference>
<dbReference type="InterPro" id="IPR028098">
    <property type="entry name" value="Glyco_trans_4-like_N"/>
</dbReference>
<keyword evidence="1 4" id="KW-0808">Transferase</keyword>
<evidence type="ECO:0000259" key="2">
    <source>
        <dbReference type="Pfam" id="PF00534"/>
    </source>
</evidence>
<proteinExistence type="predicted"/>
<evidence type="ECO:0000313" key="5">
    <source>
        <dbReference type="Proteomes" id="UP000294593"/>
    </source>
</evidence>
<protein>
    <submittedName>
        <fullName evidence="4">Glycosyltransferase involved in cell wall biosynthesis</fullName>
    </submittedName>
</protein>
<evidence type="ECO:0000256" key="1">
    <source>
        <dbReference type="ARBA" id="ARBA00022679"/>
    </source>
</evidence>
<dbReference type="RefSeq" id="WP_133606174.1">
    <property type="nucleotide sequence ID" value="NZ_SNXW01000001.1"/>
</dbReference>
<dbReference type="SUPFAM" id="SSF53756">
    <property type="entry name" value="UDP-Glycosyltransferase/glycogen phosphorylase"/>
    <property type="match status" value="1"/>
</dbReference>
<dbReference type="PANTHER" id="PTHR46401">
    <property type="entry name" value="GLYCOSYLTRANSFERASE WBBK-RELATED"/>
    <property type="match status" value="1"/>
</dbReference>
<dbReference type="PANTHER" id="PTHR46401:SF2">
    <property type="entry name" value="GLYCOSYLTRANSFERASE WBBK-RELATED"/>
    <property type="match status" value="1"/>
</dbReference>
<keyword evidence="5" id="KW-1185">Reference proteome</keyword>
<dbReference type="OrthoDB" id="433681at2"/>
<evidence type="ECO:0000259" key="3">
    <source>
        <dbReference type="Pfam" id="PF13439"/>
    </source>
</evidence>
<dbReference type="EMBL" id="SNXW01000001">
    <property type="protein sequence ID" value="TDP88520.1"/>
    <property type="molecule type" value="Genomic_DNA"/>
</dbReference>
<sequence>MKLLFDASELTPVSAKSVGIYRYALGLFSELVRRCGPDDHVVLVCNGDNLADFQRRVVPGQGSVVCIQPRMPGHIWRQWWMRLGAALCLRRMGADVYLSPKGFIPRSTAWPRGVARVAVIHDLIPFWYFKQWPGYFGRLESWLVSGAFEHAFRRADRLIAISEETGRALAEHGVPSRRVSVVLNGVDAAEAVEAVRSDLPAGVEGRFIFAMASGLPHKNQQGVLAAYAAYCRLAGARALPLVLCGASDVRQSGVLPVGRVSEKALLALYRHADLFVFLSLMEGFGYPPIEALRVGTQVLCSNLGVLKEVTGGLAHHVAPQSSDEVGQSMHRLCDAPWTLSQREALSSQAHHRITSDLSWERCADGVWQALRQGVAATKATMQGRS</sequence>
<organism evidence="4 5">
    <name type="scientific">Aquabacterium commune</name>
    <dbReference type="NCBI Taxonomy" id="70586"/>
    <lineage>
        <taxon>Bacteria</taxon>
        <taxon>Pseudomonadati</taxon>
        <taxon>Pseudomonadota</taxon>
        <taxon>Betaproteobacteria</taxon>
        <taxon>Burkholderiales</taxon>
        <taxon>Aquabacterium</taxon>
    </lineage>
</organism>
<evidence type="ECO:0000313" key="4">
    <source>
        <dbReference type="EMBL" id="TDP88520.1"/>
    </source>
</evidence>
<reference evidence="4 5" key="1">
    <citation type="submission" date="2019-03" db="EMBL/GenBank/DDBJ databases">
        <title>Genomic Encyclopedia of Type Strains, Phase IV (KMG-IV): sequencing the most valuable type-strain genomes for metagenomic binning, comparative biology and taxonomic classification.</title>
        <authorList>
            <person name="Goeker M."/>
        </authorList>
    </citation>
    <scope>NUCLEOTIDE SEQUENCE [LARGE SCALE GENOMIC DNA]</scope>
    <source>
        <strain evidence="4 5">DSM 11901</strain>
    </source>
</reference>
<dbReference type="Proteomes" id="UP000294593">
    <property type="component" value="Unassembled WGS sequence"/>
</dbReference>
<dbReference type="GO" id="GO:0016757">
    <property type="term" value="F:glycosyltransferase activity"/>
    <property type="evidence" value="ECO:0007669"/>
    <property type="project" value="InterPro"/>
</dbReference>